<dbReference type="KEGG" id="tee:Tel_02115"/>
<dbReference type="InterPro" id="IPR025669">
    <property type="entry name" value="AAA_dom"/>
</dbReference>
<dbReference type="SUPFAM" id="SSF52540">
    <property type="entry name" value="P-loop containing nucleoside triphosphate hydrolases"/>
    <property type="match status" value="1"/>
</dbReference>
<feature type="domain" description="AAA" evidence="1">
    <location>
        <begin position="1"/>
        <end position="163"/>
    </location>
</feature>
<dbReference type="Pfam" id="PF13614">
    <property type="entry name" value="AAA_31"/>
    <property type="match status" value="1"/>
</dbReference>
<organism evidence="2 3">
    <name type="scientific">Candidatus Tenderia electrophaga</name>
    <dbReference type="NCBI Taxonomy" id="1748243"/>
    <lineage>
        <taxon>Bacteria</taxon>
        <taxon>Pseudomonadati</taxon>
        <taxon>Pseudomonadota</taxon>
        <taxon>Gammaproteobacteria</taxon>
        <taxon>Candidatus Tenderiales</taxon>
        <taxon>Candidatus Tenderiaceae</taxon>
        <taxon>Candidatus Tenderia</taxon>
    </lineage>
</organism>
<dbReference type="CDD" id="cd02042">
    <property type="entry name" value="ParAB_family"/>
    <property type="match status" value="1"/>
</dbReference>
<dbReference type="PANTHER" id="PTHR13696">
    <property type="entry name" value="P-LOOP CONTAINING NUCLEOSIDE TRIPHOSPHATE HYDROLASE"/>
    <property type="match status" value="1"/>
</dbReference>
<accession>A0A0S2TA25</accession>
<dbReference type="EMBL" id="CP013099">
    <property type="protein sequence ID" value="ALP52029.1"/>
    <property type="molecule type" value="Genomic_DNA"/>
</dbReference>
<dbReference type="Proteomes" id="UP000055136">
    <property type="component" value="Chromosome"/>
</dbReference>
<dbReference type="PANTHER" id="PTHR13696:SF52">
    <property type="entry name" value="PARA FAMILY PROTEIN CT_582"/>
    <property type="match status" value="1"/>
</dbReference>
<reference evidence="2" key="1">
    <citation type="submission" date="2015-10" db="EMBL/GenBank/DDBJ databases">
        <title>Description of Candidatus Tenderia electrophaga gen. nov, sp. nov., an Uncultivated Electroautotroph from a Biocathode Enrichment.</title>
        <authorList>
            <person name="Eddie B.J."/>
            <person name="Malanoski A.P."/>
            <person name="Wang Z."/>
            <person name="Hall R.J."/>
            <person name="Oh S.D."/>
            <person name="Heiner C."/>
            <person name="Lin B."/>
            <person name="Strycharz-Glaven S.M."/>
        </authorList>
    </citation>
    <scope>NUCLEOTIDE SEQUENCE [LARGE SCALE GENOMIC DNA]</scope>
    <source>
        <strain evidence="2">NRL1</strain>
    </source>
</reference>
<dbReference type="InterPro" id="IPR050678">
    <property type="entry name" value="DNA_Partitioning_ATPase"/>
</dbReference>
<name>A0A0S2TA25_9GAMM</name>
<dbReference type="Gene3D" id="3.40.50.300">
    <property type="entry name" value="P-loop containing nucleotide triphosphate hydrolases"/>
    <property type="match status" value="1"/>
</dbReference>
<keyword evidence="3" id="KW-1185">Reference proteome</keyword>
<proteinExistence type="predicted"/>
<dbReference type="InterPro" id="IPR027417">
    <property type="entry name" value="P-loop_NTPase"/>
</dbReference>
<evidence type="ECO:0000313" key="3">
    <source>
        <dbReference type="Proteomes" id="UP000055136"/>
    </source>
</evidence>
<evidence type="ECO:0000313" key="2">
    <source>
        <dbReference type="EMBL" id="ALP52029.1"/>
    </source>
</evidence>
<evidence type="ECO:0000259" key="1">
    <source>
        <dbReference type="Pfam" id="PF13614"/>
    </source>
</evidence>
<gene>
    <name evidence="2" type="ORF">Tel_02115</name>
</gene>
<protein>
    <recommendedName>
        <fullName evidence="1">AAA domain-containing protein</fullName>
    </recommendedName>
</protein>
<sequence>MKTIALYNIKGGVGKTASAVNLAYLSARSGYRTLLWDMDPQAAASYYFRIKAKVKGGVDRLVKPKGDLDDHIKGTDYAMLDLLPADFSSRNLDLILEARKHPTRRIAKLLQALSDDYDLVFIDCAPSISLVSENIFRAADMLLIPTIPTTLSLRTLKQIYDHFRNEDLPTDRLHPFFSMVDRRRQMHRLIIEQPPQTLTLFLSARIPYISEIERMGVARQPACIAPASRAAQAYGALWQELNRIIF</sequence>
<dbReference type="STRING" id="1748243.Tel_02115"/>
<dbReference type="AlphaFoldDB" id="A0A0S2TA25"/>